<gene>
    <name evidence="2" type="ORF">EAG_12808</name>
</gene>
<feature type="compositionally biased region" description="Polar residues" evidence="1">
    <location>
        <begin position="34"/>
        <end position="43"/>
    </location>
</feature>
<dbReference type="Proteomes" id="UP000000311">
    <property type="component" value="Unassembled WGS sequence"/>
</dbReference>
<organism evidence="3">
    <name type="scientific">Camponotus floridanus</name>
    <name type="common">Florida carpenter ant</name>
    <dbReference type="NCBI Taxonomy" id="104421"/>
    <lineage>
        <taxon>Eukaryota</taxon>
        <taxon>Metazoa</taxon>
        <taxon>Ecdysozoa</taxon>
        <taxon>Arthropoda</taxon>
        <taxon>Hexapoda</taxon>
        <taxon>Insecta</taxon>
        <taxon>Pterygota</taxon>
        <taxon>Neoptera</taxon>
        <taxon>Endopterygota</taxon>
        <taxon>Hymenoptera</taxon>
        <taxon>Apocrita</taxon>
        <taxon>Aculeata</taxon>
        <taxon>Formicoidea</taxon>
        <taxon>Formicidae</taxon>
        <taxon>Formicinae</taxon>
        <taxon>Camponotus</taxon>
    </lineage>
</organism>
<sequence length="261" mass="28230">MPRLRHVQGNRRYPVGRTTSRLGLDQERPETPGGSRNTSTETDTGARVIRRESRDTSTRIGFGKPETPGKSSNTSAGTGTGAGVTRRNTRDNSIWGGLGKPETPGRAEEHLGPGEIWSGSGLDAQAVSALILTGDSPTWRITQVGHNCENSRIFGQSERERDSKRKAVRVSETASVRACMVASEITTKSEGSIPAAGYRRLGQKAGTPTAVATTLMTTMMLPPLPLAMDNKNTAKPGPRQNIRKRINEALRRAMNRQKNGE</sequence>
<evidence type="ECO:0000313" key="2">
    <source>
        <dbReference type="EMBL" id="EFN63405.1"/>
    </source>
</evidence>
<dbReference type="AlphaFoldDB" id="E2AT31"/>
<proteinExistence type="predicted"/>
<dbReference type="EMBL" id="GL442475">
    <property type="protein sequence ID" value="EFN63405.1"/>
    <property type="molecule type" value="Genomic_DNA"/>
</dbReference>
<name>E2AT31_CAMFO</name>
<keyword evidence="3" id="KW-1185">Reference proteome</keyword>
<evidence type="ECO:0000256" key="1">
    <source>
        <dbReference type="SAM" id="MobiDB-lite"/>
    </source>
</evidence>
<feature type="region of interest" description="Disordered" evidence="1">
    <location>
        <begin position="1"/>
        <end position="107"/>
    </location>
</feature>
<dbReference type="InParanoid" id="E2AT31"/>
<evidence type="ECO:0000313" key="3">
    <source>
        <dbReference type="Proteomes" id="UP000000311"/>
    </source>
</evidence>
<reference evidence="2 3" key="1">
    <citation type="journal article" date="2010" name="Science">
        <title>Genomic comparison of the ants Camponotus floridanus and Harpegnathos saltator.</title>
        <authorList>
            <person name="Bonasio R."/>
            <person name="Zhang G."/>
            <person name="Ye C."/>
            <person name="Mutti N.S."/>
            <person name="Fang X."/>
            <person name="Qin N."/>
            <person name="Donahue G."/>
            <person name="Yang P."/>
            <person name="Li Q."/>
            <person name="Li C."/>
            <person name="Zhang P."/>
            <person name="Huang Z."/>
            <person name="Berger S.L."/>
            <person name="Reinberg D."/>
            <person name="Wang J."/>
            <person name="Liebig J."/>
        </authorList>
    </citation>
    <scope>NUCLEOTIDE SEQUENCE [LARGE SCALE GENOMIC DNA]</scope>
    <source>
        <strain evidence="3">C129</strain>
    </source>
</reference>
<accession>E2AT31</accession>
<protein>
    <submittedName>
        <fullName evidence="2">Uncharacterized protein</fullName>
    </submittedName>
</protein>